<dbReference type="Proteomes" id="UP000680679">
    <property type="component" value="Plasmid pAt1"/>
</dbReference>
<evidence type="ECO:0000313" key="5">
    <source>
        <dbReference type="EMBL" id="BCU08346.1"/>
    </source>
</evidence>
<dbReference type="PANTHER" id="PTHR37419">
    <property type="entry name" value="SERINE/THREONINE-PROTEIN KINASE TOXIN HIPA"/>
    <property type="match status" value="1"/>
</dbReference>
<dbReference type="InterPro" id="IPR012893">
    <property type="entry name" value="HipA-like_C"/>
</dbReference>
<feature type="domain" description="HipA-like C-terminal" evidence="4">
    <location>
        <begin position="212"/>
        <end position="383"/>
    </location>
</feature>
<name>A0ABN6GEF3_9GAMM</name>
<gene>
    <name evidence="5" type="ORF">Atep_30230</name>
</gene>
<keyword evidence="2" id="KW-0808">Transferase</keyword>
<comment type="similarity">
    <text evidence="1">Belongs to the HipA Ser/Thr kinase family.</text>
</comment>
<keyword evidence="3" id="KW-0418">Kinase</keyword>
<keyword evidence="5" id="KW-0614">Plasmid</keyword>
<accession>A0ABN6GEF3</accession>
<dbReference type="PANTHER" id="PTHR37419:SF8">
    <property type="entry name" value="TOXIN YJJJ"/>
    <property type="match status" value="1"/>
</dbReference>
<keyword evidence="6" id="KW-1185">Reference proteome</keyword>
<sequence length="457" mass="50862">MANLSDLRRALTRAPPVSTRDLCRHLGGVDRATLLRWVRRLEDEVVRLGQARRSAYALRRAVRGRLEPIPLYRLDASGTGHLLGRLSLIEPEGSALEWAESCPWPLDPTMGDGWFDGLPYMLYDMAPQGFLGRHFAHRHAQRLGVSERLSDWSDADLVHVLSMLGHDQPGDLILGEAAFDAELEARAQRRPVARTDYPALAERALAFGEPGSSAGGEYPKFTALVEHDGRPMSVIVKFSGADATPVVRRWSDLLIAEHLALEVVREVLELPAAISRLIEIEGRTFLEVERFDRPGDHGRAPVCTLAGLNPALIGRAAEPWPVKAADLQRQGWLPQAELERLRRLWWFGRLIANTDMHDGNLAFVPGLALAPAYDMLPMRYAPTRTGEVPPVVFQPPMPRPEDQDVWADAHRAACCFWERAAADTRLSSVFRAIAGQNAAILARKIDEHPRRHPKSGV</sequence>
<evidence type="ECO:0000313" key="6">
    <source>
        <dbReference type="Proteomes" id="UP000680679"/>
    </source>
</evidence>
<protein>
    <submittedName>
        <fullName evidence="5">Transcriptional regulator</fullName>
    </submittedName>
</protein>
<evidence type="ECO:0000256" key="3">
    <source>
        <dbReference type="ARBA" id="ARBA00022777"/>
    </source>
</evidence>
<geneLocation type="plasmid" evidence="5 6">
    <name>pAt1</name>
</geneLocation>
<evidence type="ECO:0000256" key="2">
    <source>
        <dbReference type="ARBA" id="ARBA00022679"/>
    </source>
</evidence>
<dbReference type="RefSeq" id="WP_213382189.1">
    <property type="nucleotide sequence ID" value="NZ_AP024564.1"/>
</dbReference>
<dbReference type="EMBL" id="AP024564">
    <property type="protein sequence ID" value="BCU08346.1"/>
    <property type="molecule type" value="Genomic_DNA"/>
</dbReference>
<proteinExistence type="inferred from homology"/>
<evidence type="ECO:0000259" key="4">
    <source>
        <dbReference type="Pfam" id="PF07804"/>
    </source>
</evidence>
<reference evidence="5 6" key="1">
    <citation type="submission" date="2021-04" db="EMBL/GenBank/DDBJ databases">
        <title>Complete genome sequencing of Allochromatium tepidum strain NZ.</title>
        <authorList>
            <person name="Tsukatani Y."/>
            <person name="Mori H."/>
        </authorList>
    </citation>
    <scope>NUCLEOTIDE SEQUENCE [LARGE SCALE GENOMIC DNA]</scope>
    <source>
        <strain evidence="5 6">NZ</strain>
        <plasmid evidence="5 6">pAt1</plasmid>
    </source>
</reference>
<dbReference type="InterPro" id="IPR052028">
    <property type="entry name" value="HipA_Ser/Thr_kinase"/>
</dbReference>
<dbReference type="Pfam" id="PF07804">
    <property type="entry name" value="HipA_C"/>
    <property type="match status" value="1"/>
</dbReference>
<evidence type="ECO:0000256" key="1">
    <source>
        <dbReference type="ARBA" id="ARBA00010164"/>
    </source>
</evidence>
<dbReference type="NCBIfam" id="NF007297">
    <property type="entry name" value="PRK09775.1"/>
    <property type="match status" value="1"/>
</dbReference>
<organism evidence="5 6">
    <name type="scientific">Allochromatium tepidum</name>
    <dbReference type="NCBI Taxonomy" id="553982"/>
    <lineage>
        <taxon>Bacteria</taxon>
        <taxon>Pseudomonadati</taxon>
        <taxon>Pseudomonadota</taxon>
        <taxon>Gammaproteobacteria</taxon>
        <taxon>Chromatiales</taxon>
        <taxon>Chromatiaceae</taxon>
        <taxon>Allochromatium</taxon>
    </lineage>
</organism>